<sequence length="347" mass="39048">MPPRLPPTCSAQGIRCLKNVVITAQEPKTAAGRLLWRSSRAPFSSSASVSASDPRQQTTPEQEDFYKWCEFEAPKYAYKKQGDPPGPVYPRPPGGRGGAGETNKLRPFPQNPEFISQPVLSEAARDSIWKDVMERGLPIKAVSARRNVDMLRVAAVIRMKAIEKQWAAEGKELAEKYSDTMLNMLPVHHLEDTEEPFEPINEVYVHSKTQQQLFVPTSESRHFTRVDAAKAFGEKVLPPDQKIRIPELIGFEKELADGVDGKEARVNFLRETSTNEKELAAKMARRAQNDESKRMRLKSGRFEFRIENVNADAVGKNGRSRLATGWRYGVPHGDRRRGAVKIPTKVE</sequence>
<dbReference type="InterPro" id="IPR021036">
    <property type="entry name" value="Ribosomal_mS45"/>
</dbReference>
<evidence type="ECO:0000313" key="3">
    <source>
        <dbReference type="Proteomes" id="UP001239445"/>
    </source>
</evidence>
<dbReference type="GO" id="GO:0005763">
    <property type="term" value="C:mitochondrial small ribosomal subunit"/>
    <property type="evidence" value="ECO:0007669"/>
    <property type="project" value="TreeGrafter"/>
</dbReference>
<feature type="compositionally biased region" description="Low complexity" evidence="1">
    <location>
        <begin position="42"/>
        <end position="52"/>
    </location>
</feature>
<name>A0AAJ0BHH5_9PEZI</name>
<evidence type="ECO:0000313" key="2">
    <source>
        <dbReference type="EMBL" id="KAK1758326.1"/>
    </source>
</evidence>
<feature type="region of interest" description="Disordered" evidence="1">
    <location>
        <begin position="80"/>
        <end position="102"/>
    </location>
</feature>
<evidence type="ECO:0000256" key="1">
    <source>
        <dbReference type="SAM" id="MobiDB-lite"/>
    </source>
</evidence>
<dbReference type="Pfam" id="PF12298">
    <property type="entry name" value="Bot1p"/>
    <property type="match status" value="1"/>
</dbReference>
<protein>
    <submittedName>
        <fullName evidence="2">Eukaryotic mitochondrial regulator protein-domain-containing protein</fullName>
    </submittedName>
</protein>
<keyword evidence="3" id="KW-1185">Reference proteome</keyword>
<reference evidence="2" key="1">
    <citation type="submission" date="2023-06" db="EMBL/GenBank/DDBJ databases">
        <title>Genome-scale phylogeny and comparative genomics of the fungal order Sordariales.</title>
        <authorList>
            <consortium name="Lawrence Berkeley National Laboratory"/>
            <person name="Hensen N."/>
            <person name="Bonometti L."/>
            <person name="Westerberg I."/>
            <person name="Brannstrom I.O."/>
            <person name="Guillou S."/>
            <person name="Cros-Aarteil S."/>
            <person name="Calhoun S."/>
            <person name="Haridas S."/>
            <person name="Kuo A."/>
            <person name="Mondo S."/>
            <person name="Pangilinan J."/>
            <person name="Riley R."/>
            <person name="Labutti K."/>
            <person name="Andreopoulos B."/>
            <person name="Lipzen A."/>
            <person name="Chen C."/>
            <person name="Yanf M."/>
            <person name="Daum C."/>
            <person name="Ng V."/>
            <person name="Clum A."/>
            <person name="Steindorff A."/>
            <person name="Ohm R."/>
            <person name="Martin F."/>
            <person name="Silar P."/>
            <person name="Natvig D."/>
            <person name="Lalanne C."/>
            <person name="Gautier V."/>
            <person name="Ament-Velasquez S.L."/>
            <person name="Kruys A."/>
            <person name="Hutchinson M.I."/>
            <person name="Powell A.J."/>
            <person name="Barry K."/>
            <person name="Miller A.N."/>
            <person name="Grigoriev I.V."/>
            <person name="Debuchy R."/>
            <person name="Gladieux P."/>
            <person name="Thoren M.H."/>
            <person name="Johannesson H."/>
        </authorList>
    </citation>
    <scope>NUCLEOTIDE SEQUENCE</scope>
    <source>
        <strain evidence="2">PSN4</strain>
    </source>
</reference>
<feature type="region of interest" description="Disordered" evidence="1">
    <location>
        <begin position="42"/>
        <end position="61"/>
    </location>
</feature>
<proteinExistence type="predicted"/>
<dbReference type="PANTHER" id="PTHR28158:SF1">
    <property type="entry name" value="SMALL RIBOSOMAL SUBUNIT PROTEIN MS45"/>
    <property type="match status" value="1"/>
</dbReference>
<dbReference type="AlphaFoldDB" id="A0AAJ0BHH5"/>
<accession>A0AAJ0BHH5</accession>
<comment type="caution">
    <text evidence="2">The sequence shown here is derived from an EMBL/GenBank/DDBJ whole genome shotgun (WGS) entry which is preliminary data.</text>
</comment>
<dbReference type="PANTHER" id="PTHR28158">
    <property type="entry name" value="37S RIBOSOMAL PROTEIN S35, MITOCHONDRIAL"/>
    <property type="match status" value="1"/>
</dbReference>
<dbReference type="Proteomes" id="UP001239445">
    <property type="component" value="Unassembled WGS sequence"/>
</dbReference>
<organism evidence="2 3">
    <name type="scientific">Echria macrotheca</name>
    <dbReference type="NCBI Taxonomy" id="438768"/>
    <lineage>
        <taxon>Eukaryota</taxon>
        <taxon>Fungi</taxon>
        <taxon>Dikarya</taxon>
        <taxon>Ascomycota</taxon>
        <taxon>Pezizomycotina</taxon>
        <taxon>Sordariomycetes</taxon>
        <taxon>Sordariomycetidae</taxon>
        <taxon>Sordariales</taxon>
        <taxon>Schizotheciaceae</taxon>
        <taxon>Echria</taxon>
    </lineage>
</organism>
<gene>
    <name evidence="2" type="ORF">QBC47DRAFT_137128</name>
</gene>
<dbReference type="GO" id="GO:0003735">
    <property type="term" value="F:structural constituent of ribosome"/>
    <property type="evidence" value="ECO:0007669"/>
    <property type="project" value="TreeGrafter"/>
</dbReference>
<dbReference type="GO" id="GO:0032543">
    <property type="term" value="P:mitochondrial translation"/>
    <property type="evidence" value="ECO:0007669"/>
    <property type="project" value="TreeGrafter"/>
</dbReference>
<dbReference type="EMBL" id="MU839829">
    <property type="protein sequence ID" value="KAK1758326.1"/>
    <property type="molecule type" value="Genomic_DNA"/>
</dbReference>
<feature type="compositionally biased region" description="Pro residues" evidence="1">
    <location>
        <begin position="84"/>
        <end position="93"/>
    </location>
</feature>